<protein>
    <submittedName>
        <fullName evidence="2">Pre-mRNA-splicing factor prp45</fullName>
    </submittedName>
</protein>
<name>A0A0A9NZM9_ARUDO</name>
<organism evidence="2">
    <name type="scientific">Arundo donax</name>
    <name type="common">Giant reed</name>
    <name type="synonym">Donax arundinaceus</name>
    <dbReference type="NCBI Taxonomy" id="35708"/>
    <lineage>
        <taxon>Eukaryota</taxon>
        <taxon>Viridiplantae</taxon>
        <taxon>Streptophyta</taxon>
        <taxon>Embryophyta</taxon>
        <taxon>Tracheophyta</taxon>
        <taxon>Spermatophyta</taxon>
        <taxon>Magnoliopsida</taxon>
        <taxon>Liliopsida</taxon>
        <taxon>Poales</taxon>
        <taxon>Poaceae</taxon>
        <taxon>PACMAD clade</taxon>
        <taxon>Arundinoideae</taxon>
        <taxon>Arundineae</taxon>
        <taxon>Arundo</taxon>
    </lineage>
</organism>
<accession>A0A0A9NZM9</accession>
<reference evidence="2" key="1">
    <citation type="submission" date="2014-09" db="EMBL/GenBank/DDBJ databases">
        <authorList>
            <person name="Magalhaes I.L.F."/>
            <person name="Oliveira U."/>
            <person name="Santos F.R."/>
            <person name="Vidigal T.H.D.A."/>
            <person name="Brescovit A.D."/>
            <person name="Santos A.J."/>
        </authorList>
    </citation>
    <scope>NUCLEOTIDE SEQUENCE</scope>
    <source>
        <tissue evidence="2">Shoot tissue taken approximately 20 cm above the soil surface</tissue>
    </source>
</reference>
<feature type="compositionally biased region" description="Low complexity" evidence="1">
    <location>
        <begin position="8"/>
        <end position="18"/>
    </location>
</feature>
<dbReference type="AlphaFoldDB" id="A0A0A9NZM9"/>
<reference evidence="2" key="2">
    <citation type="journal article" date="2015" name="Data Brief">
        <title>Shoot transcriptome of the giant reed, Arundo donax.</title>
        <authorList>
            <person name="Barrero R.A."/>
            <person name="Guerrero F.D."/>
            <person name="Moolhuijzen P."/>
            <person name="Goolsby J.A."/>
            <person name="Tidwell J."/>
            <person name="Bellgard S.E."/>
            <person name="Bellgard M.I."/>
        </authorList>
    </citation>
    <scope>NUCLEOTIDE SEQUENCE</scope>
    <source>
        <tissue evidence="2">Shoot tissue taken approximately 20 cm above the soil surface</tissue>
    </source>
</reference>
<evidence type="ECO:0000256" key="1">
    <source>
        <dbReference type="SAM" id="MobiDB-lite"/>
    </source>
</evidence>
<feature type="region of interest" description="Disordered" evidence="1">
    <location>
        <begin position="1"/>
        <end position="22"/>
    </location>
</feature>
<sequence>MCRLTIQSPSLSSISHPSNRQLSIQVPRRGSLGCRRWRSILLSRRSSSTSVCPERLGHHLCR</sequence>
<evidence type="ECO:0000313" key="2">
    <source>
        <dbReference type="EMBL" id="JAD52163.1"/>
    </source>
</evidence>
<proteinExistence type="predicted"/>
<dbReference type="EMBL" id="GBRH01245732">
    <property type="protein sequence ID" value="JAD52163.1"/>
    <property type="molecule type" value="Transcribed_RNA"/>
</dbReference>